<evidence type="ECO:0000313" key="8">
    <source>
        <dbReference type="Proteomes" id="UP000652477"/>
    </source>
</evidence>
<keyword evidence="2" id="KW-1003">Cell membrane</keyword>
<name>A0A923LK37_9FIRM</name>
<dbReference type="PANTHER" id="PTHR34857:SF2">
    <property type="entry name" value="SLL0384 PROTEIN"/>
    <property type="match status" value="1"/>
</dbReference>
<keyword evidence="4 6" id="KW-1133">Transmembrane helix</keyword>
<reference evidence="7" key="1">
    <citation type="submission" date="2020-08" db="EMBL/GenBank/DDBJ databases">
        <title>Genome public.</title>
        <authorList>
            <person name="Liu C."/>
            <person name="Sun Q."/>
        </authorList>
    </citation>
    <scope>NUCLEOTIDE SEQUENCE</scope>
    <source>
        <strain evidence="7">NSJ-55</strain>
    </source>
</reference>
<dbReference type="Pfam" id="PF02361">
    <property type="entry name" value="CbiQ"/>
    <property type="match status" value="1"/>
</dbReference>
<dbReference type="CDD" id="cd16914">
    <property type="entry name" value="EcfT"/>
    <property type="match status" value="1"/>
</dbReference>
<dbReference type="InterPro" id="IPR003339">
    <property type="entry name" value="ABC/ECF_trnsptr_transmembrane"/>
</dbReference>
<dbReference type="GO" id="GO:0005886">
    <property type="term" value="C:plasma membrane"/>
    <property type="evidence" value="ECO:0007669"/>
    <property type="project" value="UniProtKB-ARBA"/>
</dbReference>
<feature type="transmembrane region" description="Helical" evidence="6">
    <location>
        <begin position="245"/>
        <end position="268"/>
    </location>
</feature>
<feature type="transmembrane region" description="Helical" evidence="6">
    <location>
        <begin position="114"/>
        <end position="135"/>
    </location>
</feature>
<dbReference type="RefSeq" id="WP_186876197.1">
    <property type="nucleotide sequence ID" value="NZ_JACOPF010000002.1"/>
</dbReference>
<organism evidence="7 8">
    <name type="scientific">Mediterraneibacter hominis</name>
    <dbReference type="NCBI Taxonomy" id="2763054"/>
    <lineage>
        <taxon>Bacteria</taxon>
        <taxon>Bacillati</taxon>
        <taxon>Bacillota</taxon>
        <taxon>Clostridia</taxon>
        <taxon>Lachnospirales</taxon>
        <taxon>Lachnospiraceae</taxon>
        <taxon>Mediterraneibacter</taxon>
    </lineage>
</organism>
<feature type="transmembrane region" description="Helical" evidence="6">
    <location>
        <begin position="48"/>
        <end position="69"/>
    </location>
</feature>
<comment type="subcellular location">
    <subcellularLocation>
        <location evidence="1">Membrane</location>
        <topology evidence="1">Multi-pass membrane protein</topology>
    </subcellularLocation>
</comment>
<evidence type="ECO:0000313" key="7">
    <source>
        <dbReference type="EMBL" id="MBC5689532.1"/>
    </source>
</evidence>
<evidence type="ECO:0000256" key="2">
    <source>
        <dbReference type="ARBA" id="ARBA00022475"/>
    </source>
</evidence>
<proteinExistence type="predicted"/>
<evidence type="ECO:0000256" key="5">
    <source>
        <dbReference type="ARBA" id="ARBA00023136"/>
    </source>
</evidence>
<accession>A0A923LK37</accession>
<sequence>METNYTEQIQIYKTNKIAALYPTAKLIIVVLYIFCTLVIGTVRITSLSLPLLLIPEFGIVVFLLIVSEISKNGYNILKDIIKFAAIIFFVQVFLIPGGRLVFRIFFLTLYEEGIRSGISLAFTLLNIAGIFIWFFQTTETKEIIRALEDSGVHYKAAYIMLSTFQMIDVLSQNSKTILNAQRARGIETDGNLLLRIKAFIPVLLPLFLTAITGVEERVLALETKGFLVECPKTHLLNVKRSGHEAYAVMVAALCTIFILAGRVMLCFLS</sequence>
<comment type="caution">
    <text evidence="7">The sequence shown here is derived from an EMBL/GenBank/DDBJ whole genome shotgun (WGS) entry which is preliminary data.</text>
</comment>
<evidence type="ECO:0000256" key="3">
    <source>
        <dbReference type="ARBA" id="ARBA00022692"/>
    </source>
</evidence>
<dbReference type="EMBL" id="JACOPF010000002">
    <property type="protein sequence ID" value="MBC5689532.1"/>
    <property type="molecule type" value="Genomic_DNA"/>
</dbReference>
<keyword evidence="5 6" id="KW-0472">Membrane</keyword>
<protein>
    <submittedName>
        <fullName evidence="7">Energy-coupling factor transporter transmembrane protein EcfT</fullName>
    </submittedName>
</protein>
<feature type="transmembrane region" description="Helical" evidence="6">
    <location>
        <begin position="192"/>
        <end position="214"/>
    </location>
</feature>
<feature type="transmembrane region" description="Helical" evidence="6">
    <location>
        <begin position="81"/>
        <end position="102"/>
    </location>
</feature>
<keyword evidence="8" id="KW-1185">Reference proteome</keyword>
<dbReference type="AlphaFoldDB" id="A0A923LK37"/>
<dbReference type="PANTHER" id="PTHR34857">
    <property type="entry name" value="SLL0384 PROTEIN"/>
    <property type="match status" value="1"/>
</dbReference>
<evidence type="ECO:0000256" key="6">
    <source>
        <dbReference type="SAM" id="Phobius"/>
    </source>
</evidence>
<dbReference type="Proteomes" id="UP000652477">
    <property type="component" value="Unassembled WGS sequence"/>
</dbReference>
<dbReference type="InterPro" id="IPR051611">
    <property type="entry name" value="ECF_transporter_component"/>
</dbReference>
<keyword evidence="3 6" id="KW-0812">Transmembrane</keyword>
<feature type="transmembrane region" description="Helical" evidence="6">
    <location>
        <begin position="20"/>
        <end position="42"/>
    </location>
</feature>
<evidence type="ECO:0000256" key="4">
    <source>
        <dbReference type="ARBA" id="ARBA00022989"/>
    </source>
</evidence>
<evidence type="ECO:0000256" key="1">
    <source>
        <dbReference type="ARBA" id="ARBA00004141"/>
    </source>
</evidence>
<gene>
    <name evidence="7" type="ORF">H8S37_11440</name>
</gene>